<evidence type="ECO:0000256" key="1">
    <source>
        <dbReference type="PROSITE-ProRule" id="PRU00325"/>
    </source>
</evidence>
<evidence type="ECO:0000259" key="3">
    <source>
        <dbReference type="PROSITE" id="PS50966"/>
    </source>
</evidence>
<keyword evidence="1" id="KW-0479">Metal-binding</keyword>
<accession>A0AAJ7JDE4</accession>
<dbReference type="InterPro" id="IPR026049">
    <property type="entry name" value="C2orf42"/>
</dbReference>
<dbReference type="RefSeq" id="XP_017890847.1">
    <property type="nucleotide sequence ID" value="XM_018035358.2"/>
</dbReference>
<keyword evidence="4" id="KW-1185">Reference proteome</keyword>
<keyword evidence="1" id="KW-0862">Zinc</keyword>
<sequence length="740" mass="83410">MSNEDRLRKLLADLGKATLRGVRKCPKCGTYNGSRGLCCKNKYCDAVFKEPGEKRKLSTEACKLITGTTAQVFSVRVRDKGPDYRGFVQLPLINATISNEMTTLISQSTALCFVDSCERSFDTSVLKCHEKDSSDVPVSTCQHIQAALRCYAEAQPLTLRNSILSSLNVNNEIKQEIWLLATETSGPLVQRVSKNIMAVKCKASPKHPLGYLHFSLFVTKSKDKIEHRYFCSCSAFTGLAKTEDKTDVAQSSQNNRCVHFYACICAFASDEKLSEEFSYYINLDQNDLNIPRPLSTVLQNNEQDKIIGIDLDGLATDETDTHLLIFRDDSLTVQSLDGNRLDLDSMNLDSTILPHNIVENIEVECDRTLLVDNNIISQINNLEVINQGDLQPDGSSVKVMDDQTSIESKYNVLNDSQYILNDNNIKILNTGTLKILDANTILDVNNIKLIDTNTVSNTSGVKIVDKNALVQYDTGSLSNTESSVLQQPSSTKRKRDDKPGGVNATSLNNLSSIEPRKAKAKVHIVKKYQNPCEDLDEANINLPFVKWLASITERINQTMHFQFDGKPDPLVFHVPQIFFDCLRERISCGGKKKRLPNSTTAFVRKDGVPLGTFTKYTWQITNILHVKSIFETPLIPLEITRSFVQNADGTYELYKREETEIDRYKKTNNNALIKPLELKTYLKVGNTSPNQVEPTPFLIEWIPDILPISKIGELRIRFEFGHVKNETNHRWRKIALLKNY</sequence>
<dbReference type="Proteomes" id="UP000694925">
    <property type="component" value="Unplaced"/>
</dbReference>
<dbReference type="PANTHER" id="PTHR13518">
    <property type="entry name" value="PUTATIVE TREBLE-CLEF ZINC-FINGER C2ORF42 FAMILY MEMBER"/>
    <property type="match status" value="1"/>
</dbReference>
<organism evidence="4 5">
    <name type="scientific">Ceratina calcarata</name>
    <dbReference type="NCBI Taxonomy" id="156304"/>
    <lineage>
        <taxon>Eukaryota</taxon>
        <taxon>Metazoa</taxon>
        <taxon>Ecdysozoa</taxon>
        <taxon>Arthropoda</taxon>
        <taxon>Hexapoda</taxon>
        <taxon>Insecta</taxon>
        <taxon>Pterygota</taxon>
        <taxon>Neoptera</taxon>
        <taxon>Endopterygota</taxon>
        <taxon>Hymenoptera</taxon>
        <taxon>Apocrita</taxon>
        <taxon>Aculeata</taxon>
        <taxon>Apoidea</taxon>
        <taxon>Anthophila</taxon>
        <taxon>Apidae</taxon>
        <taxon>Ceratina</taxon>
        <taxon>Zadontomerus</taxon>
    </lineage>
</organism>
<dbReference type="AlphaFoldDB" id="A0AAJ7JDE4"/>
<evidence type="ECO:0000313" key="6">
    <source>
        <dbReference type="RefSeq" id="XP_026674734.1"/>
    </source>
</evidence>
<feature type="region of interest" description="Disordered" evidence="2">
    <location>
        <begin position="480"/>
        <end position="509"/>
    </location>
</feature>
<dbReference type="PROSITE" id="PS50966">
    <property type="entry name" value="ZF_SWIM"/>
    <property type="match status" value="1"/>
</dbReference>
<dbReference type="RefSeq" id="XP_026674734.1">
    <property type="nucleotide sequence ID" value="XM_026818933.1"/>
</dbReference>
<protein>
    <submittedName>
        <fullName evidence="5 6">Uncharacterized protein C2orf42 homolog</fullName>
    </submittedName>
</protein>
<dbReference type="Pfam" id="PF14952">
    <property type="entry name" value="zf-tcix"/>
    <property type="match status" value="1"/>
</dbReference>
<feature type="compositionally biased region" description="Polar residues" evidence="2">
    <location>
        <begin position="480"/>
        <end position="490"/>
    </location>
</feature>
<feature type="domain" description="SWIM-type" evidence="3">
    <location>
        <begin position="216"/>
        <end position="268"/>
    </location>
</feature>
<evidence type="ECO:0000256" key="2">
    <source>
        <dbReference type="SAM" id="MobiDB-lite"/>
    </source>
</evidence>
<gene>
    <name evidence="5 6" type="primary">LOC108631439</name>
</gene>
<dbReference type="GO" id="GO:0008270">
    <property type="term" value="F:zinc ion binding"/>
    <property type="evidence" value="ECO:0007669"/>
    <property type="project" value="UniProtKB-KW"/>
</dbReference>
<dbReference type="GO" id="GO:0005634">
    <property type="term" value="C:nucleus"/>
    <property type="evidence" value="ECO:0007669"/>
    <property type="project" value="TreeGrafter"/>
</dbReference>
<dbReference type="InterPro" id="IPR029269">
    <property type="entry name" value="Zf-tcix"/>
</dbReference>
<dbReference type="KEGG" id="ccal:108631439"/>
<dbReference type="GeneID" id="108631439"/>
<keyword evidence="1" id="KW-0863">Zinc-finger</keyword>
<evidence type="ECO:0000313" key="4">
    <source>
        <dbReference type="Proteomes" id="UP000694925"/>
    </source>
</evidence>
<dbReference type="PANTHER" id="PTHR13518:SF1">
    <property type="entry name" value="C2ORF42 HOMOLOG"/>
    <property type="match status" value="1"/>
</dbReference>
<reference evidence="5 6" key="1">
    <citation type="submission" date="2025-04" db="UniProtKB">
        <authorList>
            <consortium name="RefSeq"/>
        </authorList>
    </citation>
    <scope>IDENTIFICATION</scope>
    <source>
        <tissue evidence="5 6">Whole body</tissue>
    </source>
</reference>
<evidence type="ECO:0000313" key="5">
    <source>
        <dbReference type="RefSeq" id="XP_017890847.1"/>
    </source>
</evidence>
<dbReference type="InterPro" id="IPR007527">
    <property type="entry name" value="Znf_SWIM"/>
</dbReference>
<name>A0AAJ7JDE4_9HYME</name>
<proteinExistence type="predicted"/>